<dbReference type="EMBL" id="JABEXW010000093">
    <property type="protein sequence ID" value="KAF4971473.1"/>
    <property type="molecule type" value="Genomic_DNA"/>
</dbReference>
<dbReference type="Proteomes" id="UP000622797">
    <property type="component" value="Unassembled WGS sequence"/>
</dbReference>
<reference evidence="3" key="1">
    <citation type="journal article" date="2020" name="BMC Genomics">
        <title>Correction to: Identification and distribution of gene clusters required for synthesis of sphingolipid metabolism inhibitors in diverse species of the filamentous fungus Fusarium.</title>
        <authorList>
            <person name="Kim H.S."/>
            <person name="Lohmar J.M."/>
            <person name="Busman M."/>
            <person name="Brown D.W."/>
            <person name="Naumann T.A."/>
            <person name="Divon H.H."/>
            <person name="Lysoe E."/>
            <person name="Uhlig S."/>
            <person name="Proctor R.H."/>
        </authorList>
    </citation>
    <scope>NUCLEOTIDE SEQUENCE</scope>
    <source>
        <strain evidence="3">NRRL 20472</strain>
    </source>
</reference>
<dbReference type="AlphaFoldDB" id="A0A8H4U816"/>
<keyword evidence="1" id="KW-0472">Membrane</keyword>
<evidence type="ECO:0000313" key="3">
    <source>
        <dbReference type="EMBL" id="KAF4971473.1"/>
    </source>
</evidence>
<evidence type="ECO:0000256" key="1">
    <source>
        <dbReference type="SAM" id="Phobius"/>
    </source>
</evidence>
<evidence type="ECO:0000259" key="2">
    <source>
        <dbReference type="Pfam" id="PF20237"/>
    </source>
</evidence>
<dbReference type="InterPro" id="IPR046529">
    <property type="entry name" value="DUF6594"/>
</dbReference>
<evidence type="ECO:0000313" key="4">
    <source>
        <dbReference type="Proteomes" id="UP000622797"/>
    </source>
</evidence>
<keyword evidence="4" id="KW-1185">Reference proteome</keyword>
<proteinExistence type="predicted"/>
<feature type="domain" description="DUF6594" evidence="2">
    <location>
        <begin position="23"/>
        <end position="300"/>
    </location>
</feature>
<feature type="transmembrane region" description="Helical" evidence="1">
    <location>
        <begin position="288"/>
        <end position="306"/>
    </location>
</feature>
<comment type="caution">
    <text evidence="3">The sequence shown here is derived from an EMBL/GenBank/DDBJ whole genome shotgun (WGS) entry which is preliminary data.</text>
</comment>
<gene>
    <name evidence="3" type="ORF">FSARC_1701</name>
</gene>
<protein>
    <recommendedName>
        <fullName evidence="2">DUF6594 domain-containing protein</fullName>
    </recommendedName>
</protein>
<reference evidence="3" key="2">
    <citation type="submission" date="2020-05" db="EMBL/GenBank/DDBJ databases">
        <authorList>
            <person name="Kim H.-S."/>
            <person name="Proctor R.H."/>
            <person name="Brown D.W."/>
        </authorList>
    </citation>
    <scope>NUCLEOTIDE SEQUENCE</scope>
    <source>
        <strain evidence="3">NRRL 20472</strain>
    </source>
</reference>
<dbReference type="OrthoDB" id="5342093at2759"/>
<dbReference type="Pfam" id="PF20237">
    <property type="entry name" value="DUF6594"/>
    <property type="match status" value="1"/>
</dbReference>
<organism evidence="3 4">
    <name type="scientific">Fusarium sarcochroum</name>
    <dbReference type="NCBI Taxonomy" id="1208366"/>
    <lineage>
        <taxon>Eukaryota</taxon>
        <taxon>Fungi</taxon>
        <taxon>Dikarya</taxon>
        <taxon>Ascomycota</taxon>
        <taxon>Pezizomycotina</taxon>
        <taxon>Sordariomycetes</taxon>
        <taxon>Hypocreomycetidae</taxon>
        <taxon>Hypocreales</taxon>
        <taxon>Nectriaceae</taxon>
        <taxon>Fusarium</taxon>
        <taxon>Fusarium lateritium species complex</taxon>
    </lineage>
</organism>
<name>A0A8H4U816_9HYPO</name>
<keyword evidence="1" id="KW-1133">Transmembrane helix</keyword>
<dbReference type="PANTHER" id="PTHR34502">
    <property type="entry name" value="DUF6594 DOMAIN-CONTAINING PROTEIN-RELATED"/>
    <property type="match status" value="1"/>
</dbReference>
<feature type="transmembrane region" description="Helical" evidence="1">
    <location>
        <begin position="230"/>
        <end position="255"/>
    </location>
</feature>
<sequence>MSRDSDIEMNAGQASNHPSLGFAALSSWIVSDKDQELLLFRKFGEISARNILYLQCELLVLEEKLKKWDKNVSNSGDTALEQAAETWEIMVEQAEAERQRPETERPMAGRPGAKEMMELVTHLRIKIKEYHEALVLHSRVAQLQSPGKRALEVARNELHGGSINRYGYKPNPILGGKAKDYLDDTDDLISLKATAAVDPLSKVLRAYWPGKEEASRDGLHLISRYDERSITIAVAIINILVAIVLLVGSISSLYYVESPAAILGIICGFTILFALSVGLVTNAKRAEIFAGSAAYAAVLVVFVGNGDLSGYVEKARFYFRVSMLLD</sequence>
<keyword evidence="1" id="KW-0812">Transmembrane</keyword>
<feature type="transmembrane region" description="Helical" evidence="1">
    <location>
        <begin position="261"/>
        <end position="281"/>
    </location>
</feature>
<dbReference type="PANTHER" id="PTHR34502:SF4">
    <property type="entry name" value="DUF6594 DOMAIN-CONTAINING PROTEIN"/>
    <property type="match status" value="1"/>
</dbReference>
<accession>A0A8H4U816</accession>